<keyword evidence="2" id="KW-0732">Signal</keyword>
<accession>A0AA39T7L9</accession>
<sequence length="94" mass="10389">MKSFTCLSIEIALAPIVVLGFTVAGPVTGEQAQMHLEIPLGSDLTLHRYTCGPFRDHWRNHWVGLGIGCLVSLTLPSLVRWKCVENEPSLMMVV</sequence>
<evidence type="ECO:0000313" key="3">
    <source>
        <dbReference type="EMBL" id="KAK0470066.1"/>
    </source>
</evidence>
<keyword evidence="1" id="KW-1133">Transmembrane helix</keyword>
<comment type="caution">
    <text evidence="3">The sequence shown here is derived from an EMBL/GenBank/DDBJ whole genome shotgun (WGS) entry which is preliminary data.</text>
</comment>
<dbReference type="RefSeq" id="XP_060339859.1">
    <property type="nucleotide sequence ID" value="XM_060470953.1"/>
</dbReference>
<name>A0AA39T7L9_ARMTA</name>
<evidence type="ECO:0000313" key="4">
    <source>
        <dbReference type="Proteomes" id="UP001175211"/>
    </source>
</evidence>
<feature type="transmembrane region" description="Helical" evidence="1">
    <location>
        <begin position="62"/>
        <end position="81"/>
    </location>
</feature>
<keyword evidence="4" id="KW-1185">Reference proteome</keyword>
<evidence type="ECO:0000256" key="1">
    <source>
        <dbReference type="SAM" id="Phobius"/>
    </source>
</evidence>
<feature type="signal peptide" evidence="2">
    <location>
        <begin position="1"/>
        <end position="20"/>
    </location>
</feature>
<keyword evidence="1" id="KW-0472">Membrane</keyword>
<feature type="chain" id="PRO_5041442676" evidence="2">
    <location>
        <begin position="21"/>
        <end position="94"/>
    </location>
</feature>
<keyword evidence="1" id="KW-0812">Transmembrane</keyword>
<proteinExistence type="predicted"/>
<dbReference type="AlphaFoldDB" id="A0AA39T7L9"/>
<organism evidence="3 4">
    <name type="scientific">Armillaria tabescens</name>
    <name type="common">Ringless honey mushroom</name>
    <name type="synonym">Agaricus tabescens</name>
    <dbReference type="NCBI Taxonomy" id="1929756"/>
    <lineage>
        <taxon>Eukaryota</taxon>
        <taxon>Fungi</taxon>
        <taxon>Dikarya</taxon>
        <taxon>Basidiomycota</taxon>
        <taxon>Agaricomycotina</taxon>
        <taxon>Agaricomycetes</taxon>
        <taxon>Agaricomycetidae</taxon>
        <taxon>Agaricales</taxon>
        <taxon>Marasmiineae</taxon>
        <taxon>Physalacriaceae</taxon>
        <taxon>Desarmillaria</taxon>
    </lineage>
</organism>
<dbReference type="Proteomes" id="UP001175211">
    <property type="component" value="Unassembled WGS sequence"/>
</dbReference>
<reference evidence="3" key="1">
    <citation type="submission" date="2023-06" db="EMBL/GenBank/DDBJ databases">
        <authorList>
            <consortium name="Lawrence Berkeley National Laboratory"/>
            <person name="Ahrendt S."/>
            <person name="Sahu N."/>
            <person name="Indic B."/>
            <person name="Wong-Bajracharya J."/>
            <person name="Merenyi Z."/>
            <person name="Ke H.-M."/>
            <person name="Monk M."/>
            <person name="Kocsube S."/>
            <person name="Drula E."/>
            <person name="Lipzen A."/>
            <person name="Balint B."/>
            <person name="Henrissat B."/>
            <person name="Andreopoulos B."/>
            <person name="Martin F.M."/>
            <person name="Harder C.B."/>
            <person name="Rigling D."/>
            <person name="Ford K.L."/>
            <person name="Foster G.D."/>
            <person name="Pangilinan J."/>
            <person name="Papanicolaou A."/>
            <person name="Barry K."/>
            <person name="LaButti K."/>
            <person name="Viragh M."/>
            <person name="Koriabine M."/>
            <person name="Yan M."/>
            <person name="Riley R."/>
            <person name="Champramary S."/>
            <person name="Plett K.L."/>
            <person name="Tsai I.J."/>
            <person name="Slot J."/>
            <person name="Sipos G."/>
            <person name="Plett J."/>
            <person name="Nagy L.G."/>
            <person name="Grigoriev I.V."/>
        </authorList>
    </citation>
    <scope>NUCLEOTIDE SEQUENCE</scope>
    <source>
        <strain evidence="3">CCBAS 213</strain>
    </source>
</reference>
<gene>
    <name evidence="3" type="ORF">EV420DRAFT_1498184</name>
</gene>
<dbReference type="GeneID" id="85354501"/>
<evidence type="ECO:0000256" key="2">
    <source>
        <dbReference type="SAM" id="SignalP"/>
    </source>
</evidence>
<dbReference type="EMBL" id="JAUEPS010000001">
    <property type="protein sequence ID" value="KAK0470066.1"/>
    <property type="molecule type" value="Genomic_DNA"/>
</dbReference>
<protein>
    <submittedName>
        <fullName evidence="3">Uncharacterized protein</fullName>
    </submittedName>
</protein>